<feature type="domain" description="Dynein heavy chain coiled coil stalk" evidence="11">
    <location>
        <begin position="4"/>
        <end position="235"/>
    </location>
</feature>
<dbReference type="GO" id="GO:0005524">
    <property type="term" value="F:ATP binding"/>
    <property type="evidence" value="ECO:0007669"/>
    <property type="project" value="UniProtKB-KW"/>
</dbReference>
<evidence type="ECO:0000256" key="10">
    <source>
        <dbReference type="SAM" id="Coils"/>
    </source>
</evidence>
<organism evidence="12 13">
    <name type="scientific">Limosa lapponica baueri</name>
    <dbReference type="NCBI Taxonomy" id="1758121"/>
    <lineage>
        <taxon>Eukaryota</taxon>
        <taxon>Metazoa</taxon>
        <taxon>Chordata</taxon>
        <taxon>Craniata</taxon>
        <taxon>Vertebrata</taxon>
        <taxon>Euteleostomi</taxon>
        <taxon>Archelosauria</taxon>
        <taxon>Archosauria</taxon>
        <taxon>Dinosauria</taxon>
        <taxon>Saurischia</taxon>
        <taxon>Theropoda</taxon>
        <taxon>Coelurosauria</taxon>
        <taxon>Aves</taxon>
        <taxon>Neognathae</taxon>
        <taxon>Neoaves</taxon>
        <taxon>Charadriiformes</taxon>
        <taxon>Scolopacidae</taxon>
        <taxon>Limosa</taxon>
    </lineage>
</organism>
<dbReference type="GO" id="GO:0005874">
    <property type="term" value="C:microtubule"/>
    <property type="evidence" value="ECO:0007669"/>
    <property type="project" value="UniProtKB-KW"/>
</dbReference>
<dbReference type="GO" id="GO:0045505">
    <property type="term" value="F:dynein intermediate chain binding"/>
    <property type="evidence" value="ECO:0007669"/>
    <property type="project" value="InterPro"/>
</dbReference>
<keyword evidence="13" id="KW-1185">Reference proteome</keyword>
<evidence type="ECO:0000256" key="7">
    <source>
        <dbReference type="ARBA" id="ARBA00023054"/>
    </source>
</evidence>
<keyword evidence="7 10" id="KW-0175">Coiled coil</keyword>
<evidence type="ECO:0000256" key="9">
    <source>
        <dbReference type="ARBA" id="ARBA00023212"/>
    </source>
</evidence>
<evidence type="ECO:0000256" key="1">
    <source>
        <dbReference type="ARBA" id="ARBA00004245"/>
    </source>
</evidence>
<evidence type="ECO:0000313" key="12">
    <source>
        <dbReference type="EMBL" id="PKU37714.1"/>
    </source>
</evidence>
<keyword evidence="2" id="KW-0963">Cytoplasm</keyword>
<dbReference type="FunFam" id="1.20.920.20:FF:000001">
    <property type="entry name" value="dynein heavy chain 2, axonemal"/>
    <property type="match status" value="1"/>
</dbReference>
<dbReference type="InterPro" id="IPR026983">
    <property type="entry name" value="DHC"/>
</dbReference>
<evidence type="ECO:0000256" key="4">
    <source>
        <dbReference type="ARBA" id="ARBA00022741"/>
    </source>
</evidence>
<feature type="coiled-coil region" evidence="10">
    <location>
        <begin position="120"/>
        <end position="182"/>
    </location>
</feature>
<keyword evidence="4" id="KW-0547">Nucleotide-binding</keyword>
<dbReference type="Gene3D" id="1.20.920.20">
    <property type="match status" value="1"/>
</dbReference>
<dbReference type="GO" id="GO:0007018">
    <property type="term" value="P:microtubule-based movement"/>
    <property type="evidence" value="ECO:0007669"/>
    <property type="project" value="InterPro"/>
</dbReference>
<dbReference type="PANTHER" id="PTHR22878">
    <property type="entry name" value="DYNEIN HEAVY CHAIN 6, AXONEMAL-LIKE-RELATED"/>
    <property type="match status" value="1"/>
</dbReference>
<gene>
    <name evidence="12" type="ORF">llap_11980</name>
</gene>
<evidence type="ECO:0000256" key="5">
    <source>
        <dbReference type="ARBA" id="ARBA00022840"/>
    </source>
</evidence>
<reference evidence="13" key="2">
    <citation type="submission" date="2017-12" db="EMBL/GenBank/DDBJ databases">
        <title>Genome sequence of the Bar-tailed Godwit (Limosa lapponica baueri).</title>
        <authorList>
            <person name="Lima N.C.B."/>
            <person name="Parody-Merino A.M."/>
            <person name="Battley P.F."/>
            <person name="Fidler A.E."/>
            <person name="Prosdocimi F."/>
        </authorList>
    </citation>
    <scope>NUCLEOTIDE SEQUENCE [LARGE SCALE GENOMIC DNA]</scope>
</reference>
<evidence type="ECO:0000256" key="8">
    <source>
        <dbReference type="ARBA" id="ARBA00023175"/>
    </source>
</evidence>
<keyword evidence="5" id="KW-0067">ATP-binding</keyword>
<evidence type="ECO:0000256" key="6">
    <source>
        <dbReference type="ARBA" id="ARBA00023017"/>
    </source>
</evidence>
<dbReference type="GO" id="GO:0030286">
    <property type="term" value="C:dynein complex"/>
    <property type="evidence" value="ECO:0007669"/>
    <property type="project" value="UniProtKB-KW"/>
</dbReference>
<dbReference type="PANTHER" id="PTHR22878:SF73">
    <property type="entry name" value="DYNEIN AXONEMAL HEAVY CHAIN 1"/>
    <property type="match status" value="1"/>
</dbReference>
<evidence type="ECO:0000256" key="3">
    <source>
        <dbReference type="ARBA" id="ARBA00022701"/>
    </source>
</evidence>
<dbReference type="Proteomes" id="UP000233556">
    <property type="component" value="Unassembled WGS sequence"/>
</dbReference>
<evidence type="ECO:0000313" key="13">
    <source>
        <dbReference type="Proteomes" id="UP000233556"/>
    </source>
</evidence>
<dbReference type="Pfam" id="PF12777">
    <property type="entry name" value="MT"/>
    <property type="match status" value="1"/>
</dbReference>
<keyword evidence="8" id="KW-0505">Motor protein</keyword>
<protein>
    <submittedName>
        <fullName evidence="12">Dynein heavy chain axonemal</fullName>
    </submittedName>
</protein>
<dbReference type="InterPro" id="IPR024743">
    <property type="entry name" value="Dynein_HC_stalk"/>
</dbReference>
<dbReference type="OrthoDB" id="447173at2759"/>
<accession>A0A2I0TV75</accession>
<keyword evidence="6" id="KW-0243">Dynein</keyword>
<evidence type="ECO:0000259" key="11">
    <source>
        <dbReference type="Pfam" id="PF12777"/>
    </source>
</evidence>
<comment type="subcellular location">
    <subcellularLocation>
        <location evidence="1">Cytoplasm</location>
        <location evidence="1">Cytoskeleton</location>
    </subcellularLocation>
</comment>
<proteinExistence type="predicted"/>
<sequence>MQRPPVGVKMVIEAVCIMKGVKPKRVPGEKLGSKVDDYWEPGRGLLQDPGKFLDSLFKYDKDNIADSVIKAIQPYIDSEEFQPAAIAKVSKACTSICQWVRAMHKYHFVAKVVEPKRKAWREAEEDLRATQQVLEEAKERLREVEGGIAMLQDKYKTCIAKKEELEMKCEQCQQRLGRADTLINSLADEKVRWQDTVESLDYKINNITGDVLVAAGFVAYLGPFTGHYRVALCNEWLRELSENNIPHTEEPNLISTLGDPVEIRSWQASCRKA</sequence>
<dbReference type="AlphaFoldDB" id="A0A2I0TV75"/>
<dbReference type="EMBL" id="KZ507017">
    <property type="protein sequence ID" value="PKU37714.1"/>
    <property type="molecule type" value="Genomic_DNA"/>
</dbReference>
<keyword evidence="9" id="KW-0206">Cytoskeleton</keyword>
<reference evidence="13" key="1">
    <citation type="submission" date="2017-11" db="EMBL/GenBank/DDBJ databases">
        <authorList>
            <person name="Lima N.C."/>
            <person name="Parody-Merino A.M."/>
            <person name="Battley P.F."/>
            <person name="Fidler A.E."/>
            <person name="Prosdocimi F."/>
        </authorList>
    </citation>
    <scope>NUCLEOTIDE SEQUENCE [LARGE SCALE GENOMIC DNA]</scope>
</reference>
<name>A0A2I0TV75_LIMLA</name>
<evidence type="ECO:0000256" key="2">
    <source>
        <dbReference type="ARBA" id="ARBA00022490"/>
    </source>
</evidence>
<keyword evidence="3" id="KW-0493">Microtubule</keyword>
<dbReference type="GO" id="GO:0051959">
    <property type="term" value="F:dynein light intermediate chain binding"/>
    <property type="evidence" value="ECO:0007669"/>
    <property type="project" value="InterPro"/>
</dbReference>